<reference evidence="15" key="1">
    <citation type="journal article" date="2019" name="Curr. Biol.">
        <title>Genome Sequence of Striga asiatica Provides Insight into the Evolution of Plant Parasitism.</title>
        <authorList>
            <person name="Yoshida S."/>
            <person name="Kim S."/>
            <person name="Wafula E.K."/>
            <person name="Tanskanen J."/>
            <person name="Kim Y.M."/>
            <person name="Honaas L."/>
            <person name="Yang Z."/>
            <person name="Spallek T."/>
            <person name="Conn C.E."/>
            <person name="Ichihashi Y."/>
            <person name="Cheong K."/>
            <person name="Cui S."/>
            <person name="Der J.P."/>
            <person name="Gundlach H."/>
            <person name="Jiao Y."/>
            <person name="Hori C."/>
            <person name="Ishida J.K."/>
            <person name="Kasahara H."/>
            <person name="Kiba T."/>
            <person name="Kim M.S."/>
            <person name="Koo N."/>
            <person name="Laohavisit A."/>
            <person name="Lee Y.H."/>
            <person name="Lumba S."/>
            <person name="McCourt P."/>
            <person name="Mortimer J.C."/>
            <person name="Mutuku J.M."/>
            <person name="Nomura T."/>
            <person name="Sasaki-Sekimoto Y."/>
            <person name="Seto Y."/>
            <person name="Wang Y."/>
            <person name="Wakatake T."/>
            <person name="Sakakibara H."/>
            <person name="Demura T."/>
            <person name="Yamaguchi S."/>
            <person name="Yoneyama K."/>
            <person name="Manabe R.I."/>
            <person name="Nelson D.C."/>
            <person name="Schulman A.H."/>
            <person name="Timko M.P."/>
            <person name="dePamphilis C.W."/>
            <person name="Choi D."/>
            <person name="Shirasu K."/>
        </authorList>
    </citation>
    <scope>NUCLEOTIDE SEQUENCE [LARGE SCALE GENOMIC DNA]</scope>
    <source>
        <strain evidence="15">cv. UVA1</strain>
    </source>
</reference>
<name>A0A5A7QT35_STRAF</name>
<dbReference type="FunFam" id="1.10.10.10:FF:000322">
    <property type="entry name" value="Probable disease resistance protein At1g63360"/>
    <property type="match status" value="1"/>
</dbReference>
<dbReference type="Pfam" id="PF23559">
    <property type="entry name" value="WHD_DRP"/>
    <property type="match status" value="1"/>
</dbReference>
<dbReference type="GO" id="GO:0051607">
    <property type="term" value="P:defense response to virus"/>
    <property type="evidence" value="ECO:0007669"/>
    <property type="project" value="UniProtKB-ARBA"/>
</dbReference>
<comment type="subcellular location">
    <subcellularLocation>
        <location evidence="2">Cytoplasm</location>
    </subcellularLocation>
</comment>
<evidence type="ECO:0000256" key="5">
    <source>
        <dbReference type="ARBA" id="ARBA00022614"/>
    </source>
</evidence>
<evidence type="ECO:0000256" key="4">
    <source>
        <dbReference type="ARBA" id="ARBA00022490"/>
    </source>
</evidence>
<dbReference type="Gene3D" id="3.80.10.10">
    <property type="entry name" value="Ribonuclease Inhibitor"/>
    <property type="match status" value="1"/>
</dbReference>
<evidence type="ECO:0000256" key="10">
    <source>
        <dbReference type="ARBA" id="ARBA00022840"/>
    </source>
</evidence>
<dbReference type="PANTHER" id="PTHR23155">
    <property type="entry name" value="DISEASE RESISTANCE PROTEIN RP"/>
    <property type="match status" value="1"/>
</dbReference>
<dbReference type="PRINTS" id="PR00364">
    <property type="entry name" value="DISEASERSIST"/>
</dbReference>
<evidence type="ECO:0000259" key="12">
    <source>
        <dbReference type="Pfam" id="PF00931"/>
    </source>
</evidence>
<evidence type="ECO:0000256" key="9">
    <source>
        <dbReference type="ARBA" id="ARBA00022821"/>
    </source>
</evidence>
<organism evidence="14 15">
    <name type="scientific">Striga asiatica</name>
    <name type="common">Asiatic witchweed</name>
    <name type="synonym">Buchnera asiatica</name>
    <dbReference type="NCBI Taxonomy" id="4170"/>
    <lineage>
        <taxon>Eukaryota</taxon>
        <taxon>Viridiplantae</taxon>
        <taxon>Streptophyta</taxon>
        <taxon>Embryophyta</taxon>
        <taxon>Tracheophyta</taxon>
        <taxon>Spermatophyta</taxon>
        <taxon>Magnoliopsida</taxon>
        <taxon>eudicotyledons</taxon>
        <taxon>Gunneridae</taxon>
        <taxon>Pentapetalae</taxon>
        <taxon>asterids</taxon>
        <taxon>lamiids</taxon>
        <taxon>Lamiales</taxon>
        <taxon>Orobanchaceae</taxon>
        <taxon>Buchnereae</taxon>
        <taxon>Striga</taxon>
    </lineage>
</organism>
<evidence type="ECO:0000256" key="6">
    <source>
        <dbReference type="ARBA" id="ARBA00022667"/>
    </source>
</evidence>
<keyword evidence="8" id="KW-0547">Nucleotide-binding</keyword>
<comment type="similarity">
    <text evidence="3">Belongs to the disease resistance NB-LRR family.</text>
</comment>
<dbReference type="InterPro" id="IPR032675">
    <property type="entry name" value="LRR_dom_sf"/>
</dbReference>
<comment type="function">
    <text evidence="1">Confers resistance to late blight (Phytophthora infestans) races carrying the avirulence gene Avr1. Resistance proteins guard the plant against pathogens that contain an appropriate avirulence protein via an indirect interaction with this avirulence protein. That triggers a defense system including the hypersensitive response, which restricts the pathogen growth.</text>
</comment>
<dbReference type="Gene3D" id="1.10.8.430">
    <property type="entry name" value="Helical domain of apoptotic protease-activating factors"/>
    <property type="match status" value="1"/>
</dbReference>
<dbReference type="FunFam" id="3.40.50.300:FF:001091">
    <property type="entry name" value="Probable disease resistance protein At1g61300"/>
    <property type="match status" value="1"/>
</dbReference>
<dbReference type="Gene3D" id="1.20.5.4130">
    <property type="match status" value="1"/>
</dbReference>
<evidence type="ECO:0000256" key="2">
    <source>
        <dbReference type="ARBA" id="ARBA00004496"/>
    </source>
</evidence>
<feature type="region of interest" description="Disordered" evidence="11">
    <location>
        <begin position="117"/>
        <end position="137"/>
    </location>
</feature>
<keyword evidence="4" id="KW-0963">Cytoplasm</keyword>
<dbReference type="InterPro" id="IPR002182">
    <property type="entry name" value="NB-ARC"/>
</dbReference>
<dbReference type="Proteomes" id="UP000325081">
    <property type="component" value="Unassembled WGS sequence"/>
</dbReference>
<dbReference type="SUPFAM" id="SSF52058">
    <property type="entry name" value="L domain-like"/>
    <property type="match status" value="1"/>
</dbReference>
<keyword evidence="7" id="KW-0677">Repeat</keyword>
<dbReference type="PANTHER" id="PTHR23155:SF1152">
    <property type="entry name" value="AAA+ ATPASE DOMAIN-CONTAINING PROTEIN"/>
    <property type="match status" value="1"/>
</dbReference>
<keyword evidence="5" id="KW-0433">Leucine-rich repeat</keyword>
<keyword evidence="9" id="KW-0611">Plant defense</keyword>
<dbReference type="GO" id="GO:0009626">
    <property type="term" value="P:plant-type hypersensitive response"/>
    <property type="evidence" value="ECO:0007669"/>
    <property type="project" value="UniProtKB-KW"/>
</dbReference>
<dbReference type="GO" id="GO:0043531">
    <property type="term" value="F:ADP binding"/>
    <property type="evidence" value="ECO:0007669"/>
    <property type="project" value="InterPro"/>
</dbReference>
<dbReference type="EMBL" id="BKCP01008292">
    <property type="protein sequence ID" value="GER48493.1"/>
    <property type="molecule type" value="Genomic_DNA"/>
</dbReference>
<sequence length="850" mass="97014">MAAYAALVSLTHIIKHLQHHPRPPITLDQKHILSLTQNITFLQDFLESYPVTPKDALESRITDVAYAAAEIIESQVIRQILAELSANPSEENMASVDFWHRLDKVIQDMDLIKEDATGFQPDHGKSTPAGRSKSPPTIHKTMVGFDGIKFEVMDKLTRSHTDRQIIPISGMGGIGKTTLARNIYSDPLIRHHFDILAWVTISQEYRVKKVLLDVILCLKTITNTTDELNQMSEHKLGEMLYKSLVGRKYFIVMDDIWSIEAWEKVRFFFPDNNNGSRILVTTRLSDLASQFASTFGLEMNFLDEDKSWDLLRNTVFGEEEDCPVELEKVGKKIAEKCNGLPLSLVVIGGLLAKSNPTRKYWENVLGNLNAIVNSEENERCLRILHMSYDELPVHLKPCFLHMGMFLEGCEIRVPNLIKAWVAEGFLKPHSVKTSEVLAEEYLEDLIARNLVLARRRGPTGKLKLCAVHDLLRDLGEREAEKQDFLCARKGHNLSFFTIRRVAPYHLSPDVFDPMYSNSFVHAMVSEDVSQLVNTRYIAAQLNWISHPQIRGFPSSVYFLANLQTLIVLDKCRISSPFVIWNMAQIRHVQIDSFCLSTPFPPSQVDTVLENLQTLSTVNNLDLSKEVVNRIPKIKKMKLNFEGKEVSRLHLENLGYLRELESLSLRFPISSLVRQSELLPIPACLSHSLTKLSLESCYLDWEDMNTKIGSLPLLQVLKLRLCSFVGPLWETDEDQFQSLKFLLVEMCRDFECWKSESAHFPQLEHVVLRGLRELKEIPLGIEDVATLKYIDLDCCSDSAVISARCIVDEQEELGNVGLQVRVRLWKKNRELESLASDVFQVKIRDGYLNEE</sequence>
<comment type="caution">
    <text evidence="14">The sequence shown here is derived from an EMBL/GenBank/DDBJ whole genome shotgun (WGS) entry which is preliminary data.</text>
</comment>
<dbReference type="Gene3D" id="1.10.10.10">
    <property type="entry name" value="Winged helix-like DNA-binding domain superfamily/Winged helix DNA-binding domain"/>
    <property type="match status" value="1"/>
</dbReference>
<dbReference type="GO" id="GO:0005737">
    <property type="term" value="C:cytoplasm"/>
    <property type="evidence" value="ECO:0007669"/>
    <property type="project" value="UniProtKB-SubCell"/>
</dbReference>
<dbReference type="InterPro" id="IPR027417">
    <property type="entry name" value="P-loop_NTPase"/>
</dbReference>
<proteinExistence type="inferred from homology"/>
<dbReference type="FunFam" id="1.10.8.430:FF:000003">
    <property type="entry name" value="Probable disease resistance protein At5g66910"/>
    <property type="match status" value="1"/>
</dbReference>
<protein>
    <submittedName>
        <fullName evidence="14">Disease resistance protein</fullName>
    </submittedName>
</protein>
<feature type="domain" description="NB-ARC" evidence="12">
    <location>
        <begin position="151"/>
        <end position="319"/>
    </location>
</feature>
<dbReference type="AlphaFoldDB" id="A0A5A7QT35"/>
<keyword evidence="15" id="KW-1185">Reference proteome</keyword>
<evidence type="ECO:0000256" key="7">
    <source>
        <dbReference type="ARBA" id="ARBA00022737"/>
    </source>
</evidence>
<dbReference type="Gene3D" id="3.40.50.300">
    <property type="entry name" value="P-loop containing nucleotide triphosphate hydrolases"/>
    <property type="match status" value="1"/>
</dbReference>
<dbReference type="OrthoDB" id="909160at2759"/>
<evidence type="ECO:0000259" key="13">
    <source>
        <dbReference type="Pfam" id="PF23559"/>
    </source>
</evidence>
<evidence type="ECO:0000313" key="15">
    <source>
        <dbReference type="Proteomes" id="UP000325081"/>
    </source>
</evidence>
<evidence type="ECO:0000256" key="1">
    <source>
        <dbReference type="ARBA" id="ARBA00002074"/>
    </source>
</evidence>
<feature type="domain" description="Disease resistance protein winged helix" evidence="13">
    <location>
        <begin position="404"/>
        <end position="474"/>
    </location>
</feature>
<keyword evidence="10" id="KW-0067">ATP-binding</keyword>
<dbReference type="Pfam" id="PF00931">
    <property type="entry name" value="NB-ARC"/>
    <property type="match status" value="1"/>
</dbReference>
<accession>A0A5A7QT35</accession>
<keyword evidence="6" id="KW-0381">Hypersensitive response</keyword>
<gene>
    <name evidence="14" type="ORF">STAS_25658</name>
</gene>
<evidence type="ECO:0000256" key="8">
    <source>
        <dbReference type="ARBA" id="ARBA00022741"/>
    </source>
</evidence>
<dbReference type="SUPFAM" id="SSF52540">
    <property type="entry name" value="P-loop containing nucleoside triphosphate hydrolases"/>
    <property type="match status" value="1"/>
</dbReference>
<dbReference type="InterPro" id="IPR042197">
    <property type="entry name" value="Apaf_helical"/>
</dbReference>
<dbReference type="InterPro" id="IPR036388">
    <property type="entry name" value="WH-like_DNA-bd_sf"/>
</dbReference>
<dbReference type="InterPro" id="IPR044974">
    <property type="entry name" value="Disease_R_plants"/>
</dbReference>
<dbReference type="InterPro" id="IPR058922">
    <property type="entry name" value="WHD_DRP"/>
</dbReference>
<evidence type="ECO:0000256" key="3">
    <source>
        <dbReference type="ARBA" id="ARBA00008894"/>
    </source>
</evidence>
<evidence type="ECO:0000256" key="11">
    <source>
        <dbReference type="SAM" id="MobiDB-lite"/>
    </source>
</evidence>
<dbReference type="GO" id="GO:0005524">
    <property type="term" value="F:ATP binding"/>
    <property type="evidence" value="ECO:0007669"/>
    <property type="project" value="UniProtKB-KW"/>
</dbReference>
<evidence type="ECO:0000313" key="14">
    <source>
        <dbReference type="EMBL" id="GER48493.1"/>
    </source>
</evidence>